<feature type="transmembrane region" description="Helical" evidence="2">
    <location>
        <begin position="436"/>
        <end position="462"/>
    </location>
</feature>
<feature type="transmembrane region" description="Helical" evidence="2">
    <location>
        <begin position="858"/>
        <end position="881"/>
    </location>
</feature>
<evidence type="ECO:0000256" key="1">
    <source>
        <dbReference type="SAM" id="MobiDB-lite"/>
    </source>
</evidence>
<feature type="transmembrane region" description="Helical" evidence="2">
    <location>
        <begin position="992"/>
        <end position="1018"/>
    </location>
</feature>
<feature type="transmembrane region" description="Helical" evidence="2">
    <location>
        <begin position="391"/>
        <end position="415"/>
    </location>
</feature>
<dbReference type="PANTHER" id="PTHR32063:SF0">
    <property type="entry name" value="SWARMING MOTILITY PROTEIN SWRC"/>
    <property type="match status" value="1"/>
</dbReference>
<gene>
    <name evidence="3" type="ORF">H9786_00345</name>
</gene>
<evidence type="ECO:0000256" key="2">
    <source>
        <dbReference type="SAM" id="Phobius"/>
    </source>
</evidence>
<feature type="transmembrane region" description="Helical" evidence="2">
    <location>
        <begin position="960"/>
        <end position="980"/>
    </location>
</feature>
<dbReference type="Gene3D" id="1.20.1640.10">
    <property type="entry name" value="Multidrug efflux transporter AcrB transmembrane domain"/>
    <property type="match status" value="2"/>
</dbReference>
<dbReference type="SUPFAM" id="SSF82866">
    <property type="entry name" value="Multidrug efflux transporter AcrB transmembrane domain"/>
    <property type="match status" value="2"/>
</dbReference>
<protein>
    <submittedName>
        <fullName evidence="3">Efflux RND transporter permease subunit</fullName>
    </submittedName>
</protein>
<reference evidence="3" key="2">
    <citation type="submission" date="2021-04" db="EMBL/GenBank/DDBJ databases">
        <authorList>
            <person name="Gilroy R."/>
        </authorList>
    </citation>
    <scope>NUCLEOTIDE SEQUENCE</scope>
    <source>
        <strain evidence="3">ChiHjej13B12-24818</strain>
    </source>
</reference>
<evidence type="ECO:0000313" key="3">
    <source>
        <dbReference type="EMBL" id="HJB08972.1"/>
    </source>
</evidence>
<dbReference type="Gene3D" id="3.30.70.1430">
    <property type="entry name" value="Multidrug efflux transporter AcrB pore domain"/>
    <property type="match status" value="2"/>
</dbReference>
<dbReference type="Gene3D" id="3.30.2090.10">
    <property type="entry name" value="Multidrug efflux transporter AcrB TolC docking domain, DN and DC subdomains"/>
    <property type="match status" value="2"/>
</dbReference>
<reference evidence="3" key="1">
    <citation type="journal article" date="2021" name="PeerJ">
        <title>Extensive microbial diversity within the chicken gut microbiome revealed by metagenomics and culture.</title>
        <authorList>
            <person name="Gilroy R."/>
            <person name="Ravi A."/>
            <person name="Getino M."/>
            <person name="Pursley I."/>
            <person name="Horton D.L."/>
            <person name="Alikhan N.F."/>
            <person name="Baker D."/>
            <person name="Gharbi K."/>
            <person name="Hall N."/>
            <person name="Watson M."/>
            <person name="Adriaenssens E.M."/>
            <person name="Foster-Nyarko E."/>
            <person name="Jarju S."/>
            <person name="Secka A."/>
            <person name="Antonio M."/>
            <person name="Oren A."/>
            <person name="Chaudhuri R.R."/>
            <person name="La Ragione R."/>
            <person name="Hildebrand F."/>
            <person name="Pallen M.J."/>
        </authorList>
    </citation>
    <scope>NUCLEOTIDE SEQUENCE</scope>
    <source>
        <strain evidence="3">ChiHjej13B12-24818</strain>
    </source>
</reference>
<dbReference type="InterPro" id="IPR027463">
    <property type="entry name" value="AcrB_DN_DC_subdom"/>
</dbReference>
<sequence>MHRLAALSLSNRAFIALVCIAVAILGVMSMSTLRQELIPSVTLPQIQVVTTSPGSSTEQVKDRISTPVENSVRGLENVESTSSSSESSLSMVTVELTYGTDIARSSNQVEAALSQIEDDLPEGAEPEVIAGGTGDIPAAVLSISSDLEPAELADRLNSSVVTELERLDGVSGVMVAGAPEQIVRITPDEAALAERGMSTETITDAIDASGLSVPGGTVVDEDRSLDVTIGEAIDSVESLEQIALLPPEDAEPDPTAEATTLADVATVEQTEQEATNVSRTNGRESLVMIVNTTADGNVVDVSEGVEAELDGLIAGVGGNAEASVVFDQAPFIQESIVALAEEGLLGLLFAVGVIMVFLRAVRPTAVTAISIPMSLLMAFVGMLLSDYTLNMLTLAALTISIGRVVDDSIVVIENITRHLTYGKTRMRAVADGVREVAGAITAATLATVVVFLPVAVVSGWAGELLRPFALTVAIAMLASLVVALTIVPVLAYWFLRAPQAARDLDPDDERAVAAVRDAAEAKEERSWLHRLYTPVLSWALGHKLITLVVAVGILGGTVAMYPLMKINILGDTGQNMAAYTQTLPAGTTLEESSEKAVDAEDALMDIDGVDVVQTTIGGSSFGFGGASNEVTYQITTDSDADQEALGEQMLSTLESLPEPGEIEDSFDAGALGSSTVDILVTGPTPDDRADAVESLEAELDPMPDSIADVTSDLEGEMPTAVVTVDREAAAQRGMSEEAVVGMVAQQMFPSPVGQVTIGDGELDIYLEQGDSVETLEELQDLQIAGFPLTDVATVDEVLERPSIATQDGQETVTVAVTPASTDDVGATNDDVQAAIDAAELPEGAQADTGGAAEDLETIFGQLLLAIVAAVLLTYVLLVWIFKSLIQPLILLVSIPFAATGSFGLLVISQVPLGLPSMIGLLMLVGVVVTNAIVLIDLVNQYRRQGMSLGEGLMAGAQKRLRPILMTSAATIFALIPMALGVTGNSGFIAQPLAVVVIGGLITSTLLTLVIVPVLYRIAEGPGERRRIREEELAERRRRAREEAAAERARQEQAELAAGQPEASPRGGPAPAAGPAGPAGSAGSAGAADPGGRPARRRSLKERGGIVGMIRRRLGRG</sequence>
<dbReference type="PANTHER" id="PTHR32063">
    <property type="match status" value="1"/>
</dbReference>
<feature type="compositionally biased region" description="Low complexity" evidence="1">
    <location>
        <begin position="1053"/>
        <end position="1092"/>
    </location>
</feature>
<proteinExistence type="predicted"/>
<feature type="transmembrane region" description="Helical" evidence="2">
    <location>
        <begin position="468"/>
        <end position="495"/>
    </location>
</feature>
<keyword evidence="2" id="KW-0472">Membrane</keyword>
<keyword evidence="2" id="KW-0812">Transmembrane</keyword>
<dbReference type="AlphaFoldDB" id="A0A9D2LAD2"/>
<name>A0A9D2LAD2_9MICO</name>
<dbReference type="InterPro" id="IPR001036">
    <property type="entry name" value="Acrflvin-R"/>
</dbReference>
<dbReference type="EMBL" id="DWZH01000005">
    <property type="protein sequence ID" value="HJB08972.1"/>
    <property type="molecule type" value="Genomic_DNA"/>
</dbReference>
<feature type="transmembrane region" description="Helical" evidence="2">
    <location>
        <begin position="916"/>
        <end position="939"/>
    </location>
</feature>
<feature type="compositionally biased region" description="Basic and acidic residues" evidence="1">
    <location>
        <begin position="1041"/>
        <end position="1052"/>
    </location>
</feature>
<evidence type="ECO:0000313" key="4">
    <source>
        <dbReference type="Proteomes" id="UP000823823"/>
    </source>
</evidence>
<feature type="region of interest" description="Disordered" evidence="1">
    <location>
        <begin position="1041"/>
        <end position="1116"/>
    </location>
</feature>
<dbReference type="Gene3D" id="3.30.70.1440">
    <property type="entry name" value="Multidrug efflux transporter AcrB pore domain"/>
    <property type="match status" value="1"/>
</dbReference>
<dbReference type="GO" id="GO:0042910">
    <property type="term" value="F:xenobiotic transmembrane transporter activity"/>
    <property type="evidence" value="ECO:0007669"/>
    <property type="project" value="TreeGrafter"/>
</dbReference>
<keyword evidence="2" id="KW-1133">Transmembrane helix</keyword>
<dbReference type="PRINTS" id="PR00702">
    <property type="entry name" value="ACRIFLAVINRP"/>
</dbReference>
<organism evidence="3 4">
    <name type="scientific">Candidatus Brachybacterium merdavium</name>
    <dbReference type="NCBI Taxonomy" id="2838513"/>
    <lineage>
        <taxon>Bacteria</taxon>
        <taxon>Bacillati</taxon>
        <taxon>Actinomycetota</taxon>
        <taxon>Actinomycetes</taxon>
        <taxon>Micrococcales</taxon>
        <taxon>Dermabacteraceae</taxon>
        <taxon>Brachybacterium</taxon>
    </lineage>
</organism>
<comment type="caution">
    <text evidence="3">The sequence shown here is derived from an EMBL/GenBank/DDBJ whole genome shotgun (WGS) entry which is preliminary data.</text>
</comment>
<dbReference type="SUPFAM" id="SSF82714">
    <property type="entry name" value="Multidrug efflux transporter AcrB TolC docking domain, DN and DC subdomains"/>
    <property type="match status" value="2"/>
</dbReference>
<dbReference type="Gene3D" id="3.30.70.1320">
    <property type="entry name" value="Multidrug efflux transporter AcrB pore domain like"/>
    <property type="match status" value="1"/>
</dbReference>
<accession>A0A9D2LAD2</accession>
<feature type="transmembrane region" description="Helical" evidence="2">
    <location>
        <begin position="336"/>
        <end position="358"/>
    </location>
</feature>
<dbReference type="GO" id="GO:0005886">
    <property type="term" value="C:plasma membrane"/>
    <property type="evidence" value="ECO:0007669"/>
    <property type="project" value="TreeGrafter"/>
</dbReference>
<dbReference type="SUPFAM" id="SSF82693">
    <property type="entry name" value="Multidrug efflux transporter AcrB pore domain, PN1, PN2, PC1 and PC2 subdomains"/>
    <property type="match status" value="2"/>
</dbReference>
<dbReference type="Proteomes" id="UP000823823">
    <property type="component" value="Unassembled WGS sequence"/>
</dbReference>
<feature type="transmembrane region" description="Helical" evidence="2">
    <location>
        <begin position="544"/>
        <end position="564"/>
    </location>
</feature>
<feature type="transmembrane region" description="Helical" evidence="2">
    <location>
        <begin position="365"/>
        <end position="385"/>
    </location>
</feature>
<feature type="transmembrane region" description="Helical" evidence="2">
    <location>
        <begin position="888"/>
        <end position="910"/>
    </location>
</feature>
<dbReference type="Pfam" id="PF00873">
    <property type="entry name" value="ACR_tran"/>
    <property type="match status" value="1"/>
</dbReference>